<dbReference type="Proteomes" id="UP000033434">
    <property type="component" value="Unassembled WGS sequence"/>
</dbReference>
<name>A0A0F6AHF6_9GAMM</name>
<evidence type="ECO:0000313" key="2">
    <source>
        <dbReference type="Proteomes" id="UP000033434"/>
    </source>
</evidence>
<organism evidence="1 2">
    <name type="scientific">Pseudoalteromonas luteoviolacea S4054</name>
    <dbReference type="NCBI Taxonomy" id="1129367"/>
    <lineage>
        <taxon>Bacteria</taxon>
        <taxon>Pseudomonadati</taxon>
        <taxon>Pseudomonadota</taxon>
        <taxon>Gammaproteobacteria</taxon>
        <taxon>Alteromonadales</taxon>
        <taxon>Pseudoalteromonadaceae</taxon>
        <taxon>Pseudoalteromonas</taxon>
    </lineage>
</organism>
<reference evidence="1 2" key="1">
    <citation type="journal article" date="2015" name="BMC Genomics">
        <title>Genome mining reveals unlocked bioactive potential of marine Gram-negative bacteria.</title>
        <authorList>
            <person name="Machado H."/>
            <person name="Sonnenschein E.C."/>
            <person name="Melchiorsen J."/>
            <person name="Gram L."/>
        </authorList>
    </citation>
    <scope>NUCLEOTIDE SEQUENCE [LARGE SCALE GENOMIC DNA]</scope>
    <source>
        <strain evidence="1 2">S4054</strain>
    </source>
</reference>
<comment type="caution">
    <text evidence="1">The sequence shown here is derived from an EMBL/GenBank/DDBJ whole genome shotgun (WGS) entry which is preliminary data.</text>
</comment>
<evidence type="ECO:0000313" key="1">
    <source>
        <dbReference type="EMBL" id="KKE85660.1"/>
    </source>
</evidence>
<dbReference type="PATRIC" id="fig|1129367.4.peg.247"/>
<sequence length="39" mass="4377">MMLAVNVDHRDGFACVADVSFDYRQDKLKSALISAKFLT</sequence>
<dbReference type="EMBL" id="AUXW01000016">
    <property type="protein sequence ID" value="KKE85660.1"/>
    <property type="molecule type" value="Genomic_DNA"/>
</dbReference>
<accession>A0A0F6AHF6</accession>
<proteinExistence type="predicted"/>
<protein>
    <submittedName>
        <fullName evidence="1">Uncharacterized protein</fullName>
    </submittedName>
</protein>
<gene>
    <name evidence="1" type="ORF">N479_25210</name>
</gene>
<dbReference type="AlphaFoldDB" id="A0A0F6AHF6"/>